<feature type="active site" description="Proton donor" evidence="3">
    <location>
        <position position="147"/>
    </location>
</feature>
<dbReference type="PRINTS" id="PR00737">
    <property type="entry name" value="GLHYDRLASE16"/>
</dbReference>
<feature type="active site" description="Nucleophile" evidence="3">
    <location>
        <position position="143"/>
    </location>
</feature>
<comment type="caution">
    <text evidence="6">The sequence shown here is derived from an EMBL/GenBank/DDBJ whole genome shotgun (WGS) entry which is preliminary data.</text>
</comment>
<gene>
    <name evidence="6" type="ORF">CVT24_012732</name>
</gene>
<dbReference type="STRING" id="181874.A0A409WKS3"/>
<dbReference type="InterPro" id="IPR013320">
    <property type="entry name" value="ConA-like_dom_sf"/>
</dbReference>
<dbReference type="SUPFAM" id="SSF49899">
    <property type="entry name" value="Concanavalin A-like lectins/glucanases"/>
    <property type="match status" value="1"/>
</dbReference>
<evidence type="ECO:0000313" key="7">
    <source>
        <dbReference type="Proteomes" id="UP000284842"/>
    </source>
</evidence>
<proteinExistence type="predicted"/>
<keyword evidence="2" id="KW-0326">Glycosidase</keyword>
<dbReference type="InterPro" id="IPR008264">
    <property type="entry name" value="Beta_glucanase"/>
</dbReference>
<dbReference type="Gene3D" id="2.60.120.200">
    <property type="match status" value="1"/>
</dbReference>
<feature type="domain" description="GH16" evidence="5">
    <location>
        <begin position="29"/>
        <end position="263"/>
    </location>
</feature>
<name>A0A409WKS3_9AGAR</name>
<organism evidence="6 7">
    <name type="scientific">Panaeolus cyanescens</name>
    <dbReference type="NCBI Taxonomy" id="181874"/>
    <lineage>
        <taxon>Eukaryota</taxon>
        <taxon>Fungi</taxon>
        <taxon>Dikarya</taxon>
        <taxon>Basidiomycota</taxon>
        <taxon>Agaricomycotina</taxon>
        <taxon>Agaricomycetes</taxon>
        <taxon>Agaricomycetidae</taxon>
        <taxon>Agaricales</taxon>
        <taxon>Agaricineae</taxon>
        <taxon>Galeropsidaceae</taxon>
        <taxon>Panaeolus</taxon>
    </lineage>
</organism>
<dbReference type="PANTHER" id="PTHR38121">
    <property type="entry name" value="GH16 DOMAIN-CONTAINING PROTEIN"/>
    <property type="match status" value="1"/>
</dbReference>
<dbReference type="PROSITE" id="PS51762">
    <property type="entry name" value="GH16_2"/>
    <property type="match status" value="1"/>
</dbReference>
<dbReference type="InParanoid" id="A0A409WKS3"/>
<dbReference type="Proteomes" id="UP000284842">
    <property type="component" value="Unassembled WGS sequence"/>
</dbReference>
<dbReference type="InterPro" id="IPR000757">
    <property type="entry name" value="Beta-glucanase-like"/>
</dbReference>
<sequence>MISRAAAISVLLSSVIKAQAAACGAYVVPGVSGAFTEHVVTDFKPLDSRQNAVSWLSSNGYWVSAYAIEDNPVPRLFQQENVKFGNGTLDLRVKAYSGSGYVLSSEFGTAATFQYASVRTVQKSSRSPGIVEGNFLYGGQFLETDFEILTSTIDKSSACVPAGIWATNQPTNTGVQKAYKTIPFPFDPRAGFHEYRIDWVPGATIFYLDGVEVARLTQSVPNAAAQWVWNFWSNGDPCWSAGPPTSDSITQIQSIEIYKGYTATVPASGVCHI</sequence>
<feature type="signal peptide" evidence="4">
    <location>
        <begin position="1"/>
        <end position="20"/>
    </location>
</feature>
<dbReference type="Pfam" id="PF00722">
    <property type="entry name" value="Glyco_hydro_16"/>
    <property type="match status" value="1"/>
</dbReference>
<keyword evidence="1" id="KW-0378">Hydrolase</keyword>
<dbReference type="PANTHER" id="PTHR38121:SF2">
    <property type="entry name" value="ACYLTRANSFERASE 3 DOMAIN-CONTAINING PROTEIN"/>
    <property type="match status" value="1"/>
</dbReference>
<dbReference type="AlphaFoldDB" id="A0A409WKS3"/>
<evidence type="ECO:0000256" key="1">
    <source>
        <dbReference type="ARBA" id="ARBA00022801"/>
    </source>
</evidence>
<keyword evidence="7" id="KW-1185">Reference proteome</keyword>
<protein>
    <recommendedName>
        <fullName evidence="5">GH16 domain-containing protein</fullName>
    </recommendedName>
</protein>
<evidence type="ECO:0000256" key="4">
    <source>
        <dbReference type="SAM" id="SignalP"/>
    </source>
</evidence>
<dbReference type="GO" id="GO:0004553">
    <property type="term" value="F:hydrolase activity, hydrolyzing O-glycosyl compounds"/>
    <property type="evidence" value="ECO:0007669"/>
    <property type="project" value="InterPro"/>
</dbReference>
<dbReference type="CDD" id="cd00413">
    <property type="entry name" value="Glyco_hydrolase_16"/>
    <property type="match status" value="1"/>
</dbReference>
<evidence type="ECO:0000256" key="2">
    <source>
        <dbReference type="ARBA" id="ARBA00023295"/>
    </source>
</evidence>
<accession>A0A409WKS3</accession>
<feature type="chain" id="PRO_5019487680" description="GH16 domain-containing protein" evidence="4">
    <location>
        <begin position="21"/>
        <end position="273"/>
    </location>
</feature>
<keyword evidence="4" id="KW-0732">Signal</keyword>
<dbReference type="GO" id="GO:0005975">
    <property type="term" value="P:carbohydrate metabolic process"/>
    <property type="evidence" value="ECO:0007669"/>
    <property type="project" value="InterPro"/>
</dbReference>
<dbReference type="EMBL" id="NHTK01005435">
    <property type="protein sequence ID" value="PPQ79071.1"/>
    <property type="molecule type" value="Genomic_DNA"/>
</dbReference>
<reference evidence="6 7" key="1">
    <citation type="journal article" date="2018" name="Evol. Lett.">
        <title>Horizontal gene cluster transfer increased hallucinogenic mushroom diversity.</title>
        <authorList>
            <person name="Reynolds H.T."/>
            <person name="Vijayakumar V."/>
            <person name="Gluck-Thaler E."/>
            <person name="Korotkin H.B."/>
            <person name="Matheny P.B."/>
            <person name="Slot J.C."/>
        </authorList>
    </citation>
    <scope>NUCLEOTIDE SEQUENCE [LARGE SCALE GENOMIC DNA]</scope>
    <source>
        <strain evidence="6 7">2629</strain>
    </source>
</reference>
<evidence type="ECO:0000313" key="6">
    <source>
        <dbReference type="EMBL" id="PPQ79071.1"/>
    </source>
</evidence>
<dbReference type="OrthoDB" id="25131at2759"/>
<evidence type="ECO:0000256" key="3">
    <source>
        <dbReference type="PIRSR" id="PIRSR608264-1"/>
    </source>
</evidence>
<evidence type="ECO:0000259" key="5">
    <source>
        <dbReference type="PROSITE" id="PS51762"/>
    </source>
</evidence>